<dbReference type="InterPro" id="IPR012902">
    <property type="entry name" value="N_methyl_site"/>
</dbReference>
<keyword evidence="4" id="KW-1133">Transmembrane helix</keyword>
<dbReference type="Proteomes" id="UP000176355">
    <property type="component" value="Unassembled WGS sequence"/>
</dbReference>
<dbReference type="EMBL" id="MHSL01000019">
    <property type="protein sequence ID" value="OHA43705.1"/>
    <property type="molecule type" value="Genomic_DNA"/>
</dbReference>
<dbReference type="NCBIfam" id="TIGR02532">
    <property type="entry name" value="IV_pilin_GFxxxE"/>
    <property type="match status" value="1"/>
</dbReference>
<evidence type="ECO:0000256" key="3">
    <source>
        <dbReference type="ARBA" id="ARBA00022692"/>
    </source>
</evidence>
<proteinExistence type="predicted"/>
<organism evidence="6 7">
    <name type="scientific">Candidatus Taylorbacteria bacterium RIFCSPLOWO2_12_FULL_44_15c</name>
    <dbReference type="NCBI Taxonomy" id="1802333"/>
    <lineage>
        <taxon>Bacteria</taxon>
        <taxon>Candidatus Tayloriibacteriota</taxon>
    </lineage>
</organism>
<evidence type="ECO:0000256" key="1">
    <source>
        <dbReference type="ARBA" id="ARBA00004167"/>
    </source>
</evidence>
<evidence type="ECO:0000313" key="7">
    <source>
        <dbReference type="Proteomes" id="UP000176355"/>
    </source>
</evidence>
<dbReference type="AlphaFoldDB" id="A0A1G2P5T2"/>
<name>A0A1G2P5T2_9BACT</name>
<comment type="subcellular location">
    <subcellularLocation>
        <location evidence="1">Membrane</location>
        <topology evidence="1">Single-pass membrane protein</topology>
    </subcellularLocation>
</comment>
<dbReference type="GO" id="GO:0015628">
    <property type="term" value="P:protein secretion by the type II secretion system"/>
    <property type="evidence" value="ECO:0007669"/>
    <property type="project" value="InterPro"/>
</dbReference>
<dbReference type="Pfam" id="PF07963">
    <property type="entry name" value="N_methyl"/>
    <property type="match status" value="1"/>
</dbReference>
<gene>
    <name evidence="6" type="ORF">A3G03_02535</name>
</gene>
<dbReference type="GO" id="GO:0016020">
    <property type="term" value="C:membrane"/>
    <property type="evidence" value="ECO:0007669"/>
    <property type="project" value="UniProtKB-SubCell"/>
</dbReference>
<sequence length="162" mass="16695">MKKGFTLVELLVVIAIIAILTSIVTANLSSARQKARDTKRVSDIKQLQLALALYADANSNRYPAALASLAPIYIQVIPMPPGGTSQTTYSYAALGSGASCTSYHLGVLLEVSGNASLLDDSDAAAVWTTCSGSAADFSGADTGGINVCFITGATANCFDVKP</sequence>
<dbReference type="GO" id="GO:0015627">
    <property type="term" value="C:type II protein secretion system complex"/>
    <property type="evidence" value="ECO:0007669"/>
    <property type="project" value="InterPro"/>
</dbReference>
<evidence type="ECO:0000256" key="5">
    <source>
        <dbReference type="ARBA" id="ARBA00023136"/>
    </source>
</evidence>
<dbReference type="PROSITE" id="PS00409">
    <property type="entry name" value="PROKAR_NTER_METHYL"/>
    <property type="match status" value="1"/>
</dbReference>
<keyword evidence="5" id="KW-0472">Membrane</keyword>
<dbReference type="SUPFAM" id="SSF54523">
    <property type="entry name" value="Pili subunits"/>
    <property type="match status" value="1"/>
</dbReference>
<dbReference type="PRINTS" id="PR00813">
    <property type="entry name" value="BCTERIALGSPG"/>
</dbReference>
<keyword evidence="3" id="KW-0812">Transmembrane</keyword>
<accession>A0A1G2P5T2</accession>
<evidence type="ECO:0008006" key="8">
    <source>
        <dbReference type="Google" id="ProtNLM"/>
    </source>
</evidence>
<protein>
    <recommendedName>
        <fullName evidence="8">Type II secretion system protein GspG C-terminal domain-containing protein</fullName>
    </recommendedName>
</protein>
<dbReference type="PANTHER" id="PTHR30093:SF44">
    <property type="entry name" value="TYPE II SECRETION SYSTEM CORE PROTEIN G"/>
    <property type="match status" value="1"/>
</dbReference>
<dbReference type="PANTHER" id="PTHR30093">
    <property type="entry name" value="GENERAL SECRETION PATHWAY PROTEIN G"/>
    <property type="match status" value="1"/>
</dbReference>
<dbReference type="InterPro" id="IPR000983">
    <property type="entry name" value="Bac_GSPG_pilin"/>
</dbReference>
<comment type="caution">
    <text evidence="6">The sequence shown here is derived from an EMBL/GenBank/DDBJ whole genome shotgun (WGS) entry which is preliminary data.</text>
</comment>
<dbReference type="InterPro" id="IPR045584">
    <property type="entry name" value="Pilin-like"/>
</dbReference>
<dbReference type="STRING" id="1802333.A3G03_02535"/>
<reference evidence="6 7" key="1">
    <citation type="journal article" date="2016" name="Nat. Commun.">
        <title>Thousands of microbial genomes shed light on interconnected biogeochemical processes in an aquifer system.</title>
        <authorList>
            <person name="Anantharaman K."/>
            <person name="Brown C.T."/>
            <person name="Hug L.A."/>
            <person name="Sharon I."/>
            <person name="Castelle C.J."/>
            <person name="Probst A.J."/>
            <person name="Thomas B.C."/>
            <person name="Singh A."/>
            <person name="Wilkins M.J."/>
            <person name="Karaoz U."/>
            <person name="Brodie E.L."/>
            <person name="Williams K.H."/>
            <person name="Hubbard S.S."/>
            <person name="Banfield J.F."/>
        </authorList>
    </citation>
    <scope>NUCLEOTIDE SEQUENCE [LARGE SCALE GENOMIC DNA]</scope>
</reference>
<dbReference type="Gene3D" id="3.30.700.10">
    <property type="entry name" value="Glycoprotein, Type 4 Pilin"/>
    <property type="match status" value="1"/>
</dbReference>
<evidence type="ECO:0000313" key="6">
    <source>
        <dbReference type="EMBL" id="OHA43705.1"/>
    </source>
</evidence>
<evidence type="ECO:0000256" key="4">
    <source>
        <dbReference type="ARBA" id="ARBA00022989"/>
    </source>
</evidence>
<evidence type="ECO:0000256" key="2">
    <source>
        <dbReference type="ARBA" id="ARBA00022481"/>
    </source>
</evidence>
<keyword evidence="2" id="KW-0488">Methylation</keyword>